<name>A0ABU6Q9V3_9FABA</name>
<sequence length="75" mass="8774">MKPEDTNNKTVATWQIAVTTQQGSTETLFFVIIKNFHNLGYLPHFNEVRRHEQQSSKQRVAKNCMTHQATMVKRK</sequence>
<organism evidence="1 2">
    <name type="scientific">Stylosanthes scabra</name>
    <dbReference type="NCBI Taxonomy" id="79078"/>
    <lineage>
        <taxon>Eukaryota</taxon>
        <taxon>Viridiplantae</taxon>
        <taxon>Streptophyta</taxon>
        <taxon>Embryophyta</taxon>
        <taxon>Tracheophyta</taxon>
        <taxon>Spermatophyta</taxon>
        <taxon>Magnoliopsida</taxon>
        <taxon>eudicotyledons</taxon>
        <taxon>Gunneridae</taxon>
        <taxon>Pentapetalae</taxon>
        <taxon>rosids</taxon>
        <taxon>fabids</taxon>
        <taxon>Fabales</taxon>
        <taxon>Fabaceae</taxon>
        <taxon>Papilionoideae</taxon>
        <taxon>50 kb inversion clade</taxon>
        <taxon>dalbergioids sensu lato</taxon>
        <taxon>Dalbergieae</taxon>
        <taxon>Pterocarpus clade</taxon>
        <taxon>Stylosanthes</taxon>
    </lineage>
</organism>
<evidence type="ECO:0000313" key="1">
    <source>
        <dbReference type="EMBL" id="MED6108685.1"/>
    </source>
</evidence>
<reference evidence="1 2" key="1">
    <citation type="journal article" date="2023" name="Plants (Basel)">
        <title>Bridging the Gap: Combining Genomics and Transcriptomics Approaches to Understand Stylosanthes scabra, an Orphan Legume from the Brazilian Caatinga.</title>
        <authorList>
            <person name="Ferreira-Neto J.R.C."/>
            <person name="da Silva M.D."/>
            <person name="Binneck E."/>
            <person name="de Melo N.F."/>
            <person name="da Silva R.H."/>
            <person name="de Melo A.L.T.M."/>
            <person name="Pandolfi V."/>
            <person name="Bustamante F.O."/>
            <person name="Brasileiro-Vidal A.C."/>
            <person name="Benko-Iseppon A.M."/>
        </authorList>
    </citation>
    <scope>NUCLEOTIDE SEQUENCE [LARGE SCALE GENOMIC DNA]</scope>
    <source>
        <tissue evidence="1">Leaves</tissue>
    </source>
</reference>
<dbReference type="Proteomes" id="UP001341840">
    <property type="component" value="Unassembled WGS sequence"/>
</dbReference>
<protein>
    <submittedName>
        <fullName evidence="1">Uncharacterized protein</fullName>
    </submittedName>
</protein>
<proteinExistence type="predicted"/>
<gene>
    <name evidence="1" type="ORF">PIB30_026378</name>
</gene>
<keyword evidence="2" id="KW-1185">Reference proteome</keyword>
<evidence type="ECO:0000313" key="2">
    <source>
        <dbReference type="Proteomes" id="UP001341840"/>
    </source>
</evidence>
<accession>A0ABU6Q9V3</accession>
<comment type="caution">
    <text evidence="1">The sequence shown here is derived from an EMBL/GenBank/DDBJ whole genome shotgun (WGS) entry which is preliminary data.</text>
</comment>
<dbReference type="EMBL" id="JASCZI010000099">
    <property type="protein sequence ID" value="MED6108685.1"/>
    <property type="molecule type" value="Genomic_DNA"/>
</dbReference>